<keyword evidence="2" id="KW-1185">Reference proteome</keyword>
<protein>
    <submittedName>
        <fullName evidence="1">Uncharacterized protein</fullName>
    </submittedName>
</protein>
<name>A0A6H0D9H4_9CAUD</name>
<gene>
    <name evidence="1" type="ORF">SSEM1_gp10</name>
</gene>
<sequence length="82" mass="9151">MKTGDKVVMRKVGACLNGFTAYKMYTVVSGHGEANMSKVALSLGIMTHNERSFNVVDDNGETRFCTDAHFRLFNDELKGLFQ</sequence>
<reference evidence="1 2" key="1">
    <citation type="submission" date="2020-03" db="EMBL/GenBank/DDBJ databases">
        <title>Complete genome sequence of Pantoea agglomerans bacteriophage vB_PagM_SSEM1.</title>
        <authorList>
            <person name="Truncaite L."/>
            <person name="Alijosius L."/>
            <person name="Petrauskaite E."/>
            <person name="Simoliunas E."/>
        </authorList>
    </citation>
    <scope>NUCLEOTIDE SEQUENCE [LARGE SCALE GENOMIC DNA]</scope>
</reference>
<organism evidence="1 2">
    <name type="scientific">Pantoea phage vB_PagM_SSEM1</name>
    <dbReference type="NCBI Taxonomy" id="2721760"/>
    <lineage>
        <taxon>Viruses</taxon>
        <taxon>Duplodnaviria</taxon>
        <taxon>Heunggongvirae</taxon>
        <taxon>Uroviricota</taxon>
        <taxon>Caudoviricetes</taxon>
        <taxon>Chaseviridae</taxon>
        <taxon>Cleopatravirinae</taxon>
        <taxon>Loessnervirus</taxon>
        <taxon>Loessnervirus SSEM1</taxon>
    </lineage>
</organism>
<evidence type="ECO:0000313" key="1">
    <source>
        <dbReference type="EMBL" id="QIS79356.1"/>
    </source>
</evidence>
<dbReference type="Proteomes" id="UP000502959">
    <property type="component" value="Segment"/>
</dbReference>
<dbReference type="EMBL" id="MT230534">
    <property type="protein sequence ID" value="QIS79356.1"/>
    <property type="molecule type" value="Genomic_DNA"/>
</dbReference>
<evidence type="ECO:0000313" key="2">
    <source>
        <dbReference type="Proteomes" id="UP000502959"/>
    </source>
</evidence>
<accession>A0A6H0D9H4</accession>
<proteinExistence type="predicted"/>